<gene>
    <name evidence="3" type="ORF">A2928_02760</name>
</gene>
<organism evidence="3 4">
    <name type="scientific">Candidatus Taylorbacteria bacterium RIFCSPLOWO2_01_FULL_45_15b</name>
    <dbReference type="NCBI Taxonomy" id="1802319"/>
    <lineage>
        <taxon>Bacteria</taxon>
        <taxon>Candidatus Tayloriibacteriota</taxon>
    </lineage>
</organism>
<protein>
    <recommendedName>
        <fullName evidence="5">DUF948 domain-containing protein</fullName>
    </recommendedName>
</protein>
<dbReference type="Proteomes" id="UP000176221">
    <property type="component" value="Unassembled WGS sequence"/>
</dbReference>
<keyword evidence="2" id="KW-1133">Transmembrane helix</keyword>
<proteinExistence type="predicted"/>
<feature type="region of interest" description="Disordered" evidence="1">
    <location>
        <begin position="86"/>
        <end position="111"/>
    </location>
</feature>
<dbReference type="STRING" id="1802319.A2928_02760"/>
<feature type="compositionally biased region" description="Polar residues" evidence="1">
    <location>
        <begin position="100"/>
        <end position="111"/>
    </location>
</feature>
<evidence type="ECO:0008006" key="5">
    <source>
        <dbReference type="Google" id="ProtNLM"/>
    </source>
</evidence>
<evidence type="ECO:0000313" key="4">
    <source>
        <dbReference type="Proteomes" id="UP000176221"/>
    </source>
</evidence>
<dbReference type="AlphaFoldDB" id="A0A1G2N8Z1"/>
<evidence type="ECO:0000256" key="2">
    <source>
        <dbReference type="SAM" id="Phobius"/>
    </source>
</evidence>
<sequence>MESLIHADIFFFITTIFTIALGILFIVGGIYAIVILRDLKHVARMVKDESVELARDVQNIREGIRKNGSVMKAGLGLISMLMGRHARAKNRKKTAKSDTAENNQAGETSEI</sequence>
<comment type="caution">
    <text evidence="3">The sequence shown here is derived from an EMBL/GenBank/DDBJ whole genome shotgun (WGS) entry which is preliminary data.</text>
</comment>
<evidence type="ECO:0000313" key="3">
    <source>
        <dbReference type="EMBL" id="OHA32606.1"/>
    </source>
</evidence>
<dbReference type="EMBL" id="MHRX01000040">
    <property type="protein sequence ID" value="OHA32606.1"/>
    <property type="molecule type" value="Genomic_DNA"/>
</dbReference>
<keyword evidence="2" id="KW-0812">Transmembrane</keyword>
<keyword evidence="2" id="KW-0472">Membrane</keyword>
<feature type="transmembrane region" description="Helical" evidence="2">
    <location>
        <begin position="12"/>
        <end position="36"/>
    </location>
</feature>
<evidence type="ECO:0000256" key="1">
    <source>
        <dbReference type="SAM" id="MobiDB-lite"/>
    </source>
</evidence>
<accession>A0A1G2N8Z1</accession>
<reference evidence="3 4" key="1">
    <citation type="journal article" date="2016" name="Nat. Commun.">
        <title>Thousands of microbial genomes shed light on interconnected biogeochemical processes in an aquifer system.</title>
        <authorList>
            <person name="Anantharaman K."/>
            <person name="Brown C.T."/>
            <person name="Hug L.A."/>
            <person name="Sharon I."/>
            <person name="Castelle C.J."/>
            <person name="Probst A.J."/>
            <person name="Thomas B.C."/>
            <person name="Singh A."/>
            <person name="Wilkins M.J."/>
            <person name="Karaoz U."/>
            <person name="Brodie E.L."/>
            <person name="Williams K.H."/>
            <person name="Hubbard S.S."/>
            <person name="Banfield J.F."/>
        </authorList>
    </citation>
    <scope>NUCLEOTIDE SEQUENCE [LARGE SCALE GENOMIC DNA]</scope>
</reference>
<name>A0A1G2N8Z1_9BACT</name>